<organism evidence="10 11">
    <name type="scientific">Neolentinus lepideus HHB14362 ss-1</name>
    <dbReference type="NCBI Taxonomy" id="1314782"/>
    <lineage>
        <taxon>Eukaryota</taxon>
        <taxon>Fungi</taxon>
        <taxon>Dikarya</taxon>
        <taxon>Basidiomycota</taxon>
        <taxon>Agaricomycotina</taxon>
        <taxon>Agaricomycetes</taxon>
        <taxon>Gloeophyllales</taxon>
        <taxon>Gloeophyllaceae</taxon>
        <taxon>Neolentinus</taxon>
    </lineage>
</organism>
<dbReference type="PANTHER" id="PTHR14009:SF1">
    <property type="entry name" value="MITOCHONDRIAL PROTON_CALCIUM EXCHANGER PROTEIN"/>
    <property type="match status" value="1"/>
</dbReference>
<dbReference type="OrthoDB" id="73691at2759"/>
<evidence type="ECO:0000259" key="9">
    <source>
        <dbReference type="Pfam" id="PF07766"/>
    </source>
</evidence>
<keyword evidence="4 8" id="KW-1133">Transmembrane helix</keyword>
<evidence type="ECO:0000256" key="2">
    <source>
        <dbReference type="ARBA" id="ARBA00022692"/>
    </source>
</evidence>
<dbReference type="AlphaFoldDB" id="A0A165UDC1"/>
<evidence type="ECO:0000256" key="5">
    <source>
        <dbReference type="ARBA" id="ARBA00023128"/>
    </source>
</evidence>
<keyword evidence="6 8" id="KW-0472">Membrane</keyword>
<evidence type="ECO:0000313" key="11">
    <source>
        <dbReference type="Proteomes" id="UP000076761"/>
    </source>
</evidence>
<keyword evidence="5" id="KW-0496">Mitochondrion</keyword>
<dbReference type="PANTHER" id="PTHR14009">
    <property type="entry name" value="LEUCINE ZIPPER-EF-HAND CONTAINING TRANSMEMBRANE PROTEIN"/>
    <property type="match status" value="1"/>
</dbReference>
<keyword evidence="3" id="KW-0999">Mitochondrion inner membrane</keyword>
<dbReference type="InParanoid" id="A0A165UDC1"/>
<feature type="domain" description="Letm1 RBD" evidence="9">
    <location>
        <begin position="214"/>
        <end position="284"/>
    </location>
</feature>
<sequence length="414" mass="45873">MIRSLARNGLVERSITATQRSSVTRRPLGYTQAPLCFNLDRPLYGSDPTFLLSSARLLSTTSSSTEKPPGSSPESVQLPTPKPVTRKPKIDLKPAPVKLTKLPQSNTVPSASTPTPSDKSSATASKAKDGSSTTLTAAQLALRTAEDAKARDIAEAIKHGILAPPPAGAGTVRRAVHQIWELMKFYFRGIRMVMRNSQRTKEMQKRVAEGGHPLSRWETRFIQAYRQDMKRLIPFLLIVLVIEEIVPLIALYAPGMLPSTCILPSQRQRIQEKRRERLTAVVDVNQVLLAKIERLAGDSGIVTPSQLDPYATSILSTILDASSIIPLNAMRRQKITKKLTEIYEDDTHLIREDFGKRLTAEEVTEALEERGMCPLEQSRLLRWWLKGVTDVDETNAISRRVALIALAGLRKTGS</sequence>
<dbReference type="GO" id="GO:0005743">
    <property type="term" value="C:mitochondrial inner membrane"/>
    <property type="evidence" value="ECO:0007669"/>
    <property type="project" value="UniProtKB-SubCell"/>
</dbReference>
<dbReference type="Proteomes" id="UP000076761">
    <property type="component" value="Unassembled WGS sequence"/>
</dbReference>
<accession>A0A165UDC1</accession>
<feature type="compositionally biased region" description="Low complexity" evidence="7">
    <location>
        <begin position="61"/>
        <end position="75"/>
    </location>
</feature>
<feature type="compositionally biased region" description="Low complexity" evidence="7">
    <location>
        <begin position="109"/>
        <end position="133"/>
    </location>
</feature>
<evidence type="ECO:0000256" key="1">
    <source>
        <dbReference type="ARBA" id="ARBA00004434"/>
    </source>
</evidence>
<comment type="subcellular location">
    <subcellularLocation>
        <location evidence="1">Mitochondrion inner membrane</location>
        <topology evidence="1">Single-pass membrane protein</topology>
    </subcellularLocation>
</comment>
<evidence type="ECO:0000256" key="7">
    <source>
        <dbReference type="SAM" id="MobiDB-lite"/>
    </source>
</evidence>
<evidence type="ECO:0000256" key="6">
    <source>
        <dbReference type="ARBA" id="ARBA00023136"/>
    </source>
</evidence>
<dbReference type="Pfam" id="PF07766">
    <property type="entry name" value="LETM1_RBD"/>
    <property type="match status" value="1"/>
</dbReference>
<evidence type="ECO:0000256" key="8">
    <source>
        <dbReference type="SAM" id="Phobius"/>
    </source>
</evidence>
<feature type="region of interest" description="Disordered" evidence="7">
    <location>
        <begin position="61"/>
        <end position="133"/>
    </location>
</feature>
<dbReference type="InterPro" id="IPR044202">
    <property type="entry name" value="LETM1/MDM38-like"/>
</dbReference>
<reference evidence="10 11" key="1">
    <citation type="journal article" date="2016" name="Mol. Biol. Evol.">
        <title>Comparative Genomics of Early-Diverging Mushroom-Forming Fungi Provides Insights into the Origins of Lignocellulose Decay Capabilities.</title>
        <authorList>
            <person name="Nagy L.G."/>
            <person name="Riley R."/>
            <person name="Tritt A."/>
            <person name="Adam C."/>
            <person name="Daum C."/>
            <person name="Floudas D."/>
            <person name="Sun H."/>
            <person name="Yadav J.S."/>
            <person name="Pangilinan J."/>
            <person name="Larsson K.H."/>
            <person name="Matsuura K."/>
            <person name="Barry K."/>
            <person name="Labutti K."/>
            <person name="Kuo R."/>
            <person name="Ohm R.A."/>
            <person name="Bhattacharya S.S."/>
            <person name="Shirouzu T."/>
            <person name="Yoshinaga Y."/>
            <person name="Martin F.M."/>
            <person name="Grigoriev I.V."/>
            <person name="Hibbett D.S."/>
        </authorList>
    </citation>
    <scope>NUCLEOTIDE SEQUENCE [LARGE SCALE GENOMIC DNA]</scope>
    <source>
        <strain evidence="10 11">HHB14362 ss-1</strain>
    </source>
</reference>
<gene>
    <name evidence="10" type="ORF">NEOLEDRAFT_1233244</name>
</gene>
<evidence type="ECO:0000313" key="10">
    <source>
        <dbReference type="EMBL" id="KZT27981.1"/>
    </source>
</evidence>
<evidence type="ECO:0000256" key="4">
    <source>
        <dbReference type="ARBA" id="ARBA00022989"/>
    </source>
</evidence>
<evidence type="ECO:0000256" key="3">
    <source>
        <dbReference type="ARBA" id="ARBA00022792"/>
    </source>
</evidence>
<proteinExistence type="predicted"/>
<dbReference type="STRING" id="1314782.A0A165UDC1"/>
<protein>
    <recommendedName>
        <fullName evidence="9">Letm1 RBD domain-containing protein</fullName>
    </recommendedName>
</protein>
<keyword evidence="2 8" id="KW-0812">Transmembrane</keyword>
<dbReference type="GO" id="GO:0043022">
    <property type="term" value="F:ribosome binding"/>
    <property type="evidence" value="ECO:0007669"/>
    <property type="project" value="InterPro"/>
</dbReference>
<keyword evidence="11" id="KW-1185">Reference proteome</keyword>
<feature type="transmembrane region" description="Helical" evidence="8">
    <location>
        <begin position="232"/>
        <end position="253"/>
    </location>
</feature>
<name>A0A165UDC1_9AGAM</name>
<dbReference type="EMBL" id="KV425559">
    <property type="protein sequence ID" value="KZT27981.1"/>
    <property type="molecule type" value="Genomic_DNA"/>
</dbReference>
<dbReference type="GO" id="GO:0030003">
    <property type="term" value="P:intracellular monoatomic cation homeostasis"/>
    <property type="evidence" value="ECO:0007669"/>
    <property type="project" value="TreeGrafter"/>
</dbReference>
<dbReference type="InterPro" id="IPR033122">
    <property type="entry name" value="LETM1-like_RBD"/>
</dbReference>